<dbReference type="Gene3D" id="3.10.20.90">
    <property type="entry name" value="Phosphatidylinositol 3-kinase Catalytic Subunit, Chain A, domain 1"/>
    <property type="match status" value="1"/>
</dbReference>
<name>A0AAD8J7X4_9APIA</name>
<feature type="domain" description="RING-type" evidence="6">
    <location>
        <begin position="26"/>
        <end position="67"/>
    </location>
</feature>
<feature type="compositionally biased region" description="Basic residues" evidence="5">
    <location>
        <begin position="288"/>
        <end position="297"/>
    </location>
</feature>
<feature type="compositionally biased region" description="Polar residues" evidence="5">
    <location>
        <begin position="131"/>
        <end position="145"/>
    </location>
</feature>
<keyword evidence="1" id="KW-0479">Metal-binding</keyword>
<reference evidence="7" key="1">
    <citation type="submission" date="2023-02" db="EMBL/GenBank/DDBJ databases">
        <title>Genome of toxic invasive species Heracleum sosnowskyi carries increased number of genes despite the absence of recent whole-genome duplications.</title>
        <authorList>
            <person name="Schelkunov M."/>
            <person name="Shtratnikova V."/>
            <person name="Makarenko M."/>
            <person name="Klepikova A."/>
            <person name="Omelchenko D."/>
            <person name="Novikova G."/>
            <person name="Obukhova E."/>
            <person name="Bogdanov V."/>
            <person name="Penin A."/>
            <person name="Logacheva M."/>
        </authorList>
    </citation>
    <scope>NUCLEOTIDE SEQUENCE</scope>
    <source>
        <strain evidence="7">Hsosn_3</strain>
        <tissue evidence="7">Leaf</tissue>
    </source>
</reference>
<feature type="compositionally biased region" description="Basic and acidic residues" evidence="5">
    <location>
        <begin position="233"/>
        <end position="244"/>
    </location>
</feature>
<evidence type="ECO:0000256" key="2">
    <source>
        <dbReference type="ARBA" id="ARBA00022771"/>
    </source>
</evidence>
<dbReference type="InterPro" id="IPR001841">
    <property type="entry name" value="Znf_RING"/>
</dbReference>
<dbReference type="Pfam" id="PF13923">
    <property type="entry name" value="zf-C3HC4_2"/>
    <property type="match status" value="1"/>
</dbReference>
<accession>A0AAD8J7X4</accession>
<feature type="region of interest" description="Disordered" evidence="5">
    <location>
        <begin position="233"/>
        <end position="300"/>
    </location>
</feature>
<keyword evidence="2 4" id="KW-0863">Zinc-finger</keyword>
<dbReference type="InterPro" id="IPR013083">
    <property type="entry name" value="Znf_RING/FYVE/PHD"/>
</dbReference>
<evidence type="ECO:0000256" key="4">
    <source>
        <dbReference type="PROSITE-ProRule" id="PRU00175"/>
    </source>
</evidence>
<proteinExistence type="predicted"/>
<keyword evidence="3" id="KW-0862">Zinc</keyword>
<gene>
    <name evidence="7" type="ORF">POM88_008811</name>
</gene>
<evidence type="ECO:0000256" key="3">
    <source>
        <dbReference type="ARBA" id="ARBA00022833"/>
    </source>
</evidence>
<dbReference type="PANTHER" id="PTHR46293">
    <property type="entry name" value="E3 UBIQUITIN PROTEIN LIGASE DRIP1"/>
    <property type="match status" value="1"/>
</dbReference>
<dbReference type="AlphaFoldDB" id="A0AAD8J7X4"/>
<dbReference type="GO" id="GO:0008270">
    <property type="term" value="F:zinc ion binding"/>
    <property type="evidence" value="ECO:0007669"/>
    <property type="project" value="UniProtKB-KW"/>
</dbReference>
<dbReference type="InterPro" id="IPR044807">
    <property type="entry name" value="DRIP1-like"/>
</dbReference>
<organism evidence="7 8">
    <name type="scientific">Heracleum sosnowskyi</name>
    <dbReference type="NCBI Taxonomy" id="360622"/>
    <lineage>
        <taxon>Eukaryota</taxon>
        <taxon>Viridiplantae</taxon>
        <taxon>Streptophyta</taxon>
        <taxon>Embryophyta</taxon>
        <taxon>Tracheophyta</taxon>
        <taxon>Spermatophyta</taxon>
        <taxon>Magnoliopsida</taxon>
        <taxon>eudicotyledons</taxon>
        <taxon>Gunneridae</taxon>
        <taxon>Pentapetalae</taxon>
        <taxon>asterids</taxon>
        <taxon>campanulids</taxon>
        <taxon>Apiales</taxon>
        <taxon>Apiaceae</taxon>
        <taxon>Apioideae</taxon>
        <taxon>apioid superclade</taxon>
        <taxon>Tordylieae</taxon>
        <taxon>Tordyliinae</taxon>
        <taxon>Heracleum</taxon>
    </lineage>
</organism>
<evidence type="ECO:0000256" key="5">
    <source>
        <dbReference type="SAM" id="MobiDB-lite"/>
    </source>
</evidence>
<reference evidence="7" key="2">
    <citation type="submission" date="2023-05" db="EMBL/GenBank/DDBJ databases">
        <authorList>
            <person name="Schelkunov M.I."/>
        </authorList>
    </citation>
    <scope>NUCLEOTIDE SEQUENCE</scope>
    <source>
        <strain evidence="7">Hsosn_3</strain>
        <tissue evidence="7">Leaf</tissue>
    </source>
</reference>
<dbReference type="GO" id="GO:0004842">
    <property type="term" value="F:ubiquitin-protein transferase activity"/>
    <property type="evidence" value="ECO:0007669"/>
    <property type="project" value="InterPro"/>
</dbReference>
<dbReference type="EMBL" id="JAUIZM010000002">
    <property type="protein sequence ID" value="KAK1398948.1"/>
    <property type="molecule type" value="Genomic_DNA"/>
</dbReference>
<dbReference type="Proteomes" id="UP001237642">
    <property type="component" value="Unassembled WGS sequence"/>
</dbReference>
<dbReference type="SMART" id="SM00184">
    <property type="entry name" value="RING"/>
    <property type="match status" value="1"/>
</dbReference>
<comment type="caution">
    <text evidence="7">The sequence shown here is derived from an EMBL/GenBank/DDBJ whole genome shotgun (WGS) entry which is preliminary data.</text>
</comment>
<feature type="compositionally biased region" description="Basic and acidic residues" evidence="5">
    <location>
        <begin position="258"/>
        <end position="271"/>
    </location>
</feature>
<dbReference type="InterPro" id="IPR017907">
    <property type="entry name" value="Znf_RING_CS"/>
</dbReference>
<evidence type="ECO:0000256" key="1">
    <source>
        <dbReference type="ARBA" id="ARBA00022723"/>
    </source>
</evidence>
<protein>
    <submittedName>
        <fullName evidence="7">E3 ubiquitin protein ligase DRIP2</fullName>
    </submittedName>
</protein>
<dbReference type="PROSITE" id="PS00518">
    <property type="entry name" value="ZF_RING_1"/>
    <property type="match status" value="1"/>
</dbReference>
<dbReference type="SUPFAM" id="SSF57850">
    <property type="entry name" value="RING/U-box"/>
    <property type="match status" value="1"/>
</dbReference>
<dbReference type="PROSITE" id="PS50089">
    <property type="entry name" value="ZF_RING_2"/>
    <property type="match status" value="1"/>
</dbReference>
<sequence>MAMSKEEIDFESARVNKEDLVKLFTCSICNNIFNDPVNITECLHIFCNRCISKKIQEDDLNSCPVCKVYLGCMPLDKLRPDHNWSSIRAAIFPSLGQAEKQDDELEYKENWPLNGESEQPITVPSKRKQRSLSSLENKVNSSDSNCMGRRRKSIARKTLPSEGSATFIQDTHKSVEAHSESIKSSMNLINFASDDKQSSKKQITTIGRERTQRRDKKIELVNNLLKPLDEMAEAEKNKKDKTVPEEDVSSKLMNISKMEARSSEKNLRSDNADVANKSTPPSLPFFRPVRKNRGRPRKTVEPQGLIHAQTIVDTTSSQHAKRVVPIWLSLISSDNQEGVDPLPQIPRCYLMIKNVALTILFIKKYLVQKLELDRDDEVEISLWGMCLPQDLELYQLADMWSQAISDSEKLQAAMGDSAEEFVMVLTYGRKHPDHQ</sequence>
<dbReference type="PANTHER" id="PTHR46293:SF3">
    <property type="entry name" value="E3 UBIQUITIN PROTEIN LIGASE DRIPH-RELATED"/>
    <property type="match status" value="1"/>
</dbReference>
<evidence type="ECO:0000259" key="6">
    <source>
        <dbReference type="PROSITE" id="PS50089"/>
    </source>
</evidence>
<dbReference type="Gene3D" id="3.30.40.10">
    <property type="entry name" value="Zinc/RING finger domain, C3HC4 (zinc finger)"/>
    <property type="match status" value="1"/>
</dbReference>
<evidence type="ECO:0000313" key="8">
    <source>
        <dbReference type="Proteomes" id="UP001237642"/>
    </source>
</evidence>
<keyword evidence="8" id="KW-1185">Reference proteome</keyword>
<feature type="region of interest" description="Disordered" evidence="5">
    <location>
        <begin position="110"/>
        <end position="160"/>
    </location>
</feature>
<evidence type="ECO:0000313" key="7">
    <source>
        <dbReference type="EMBL" id="KAK1398948.1"/>
    </source>
</evidence>